<accession>A0ACC0AE30</accession>
<gene>
    <name evidence="1" type="ORF">M9H77_26491</name>
</gene>
<name>A0ACC0AE30_CATRO</name>
<organism evidence="1 2">
    <name type="scientific">Catharanthus roseus</name>
    <name type="common">Madagascar periwinkle</name>
    <name type="synonym">Vinca rosea</name>
    <dbReference type="NCBI Taxonomy" id="4058"/>
    <lineage>
        <taxon>Eukaryota</taxon>
        <taxon>Viridiplantae</taxon>
        <taxon>Streptophyta</taxon>
        <taxon>Embryophyta</taxon>
        <taxon>Tracheophyta</taxon>
        <taxon>Spermatophyta</taxon>
        <taxon>Magnoliopsida</taxon>
        <taxon>eudicotyledons</taxon>
        <taxon>Gunneridae</taxon>
        <taxon>Pentapetalae</taxon>
        <taxon>asterids</taxon>
        <taxon>lamiids</taxon>
        <taxon>Gentianales</taxon>
        <taxon>Apocynaceae</taxon>
        <taxon>Rauvolfioideae</taxon>
        <taxon>Vinceae</taxon>
        <taxon>Catharanthinae</taxon>
        <taxon>Catharanthus</taxon>
    </lineage>
</organism>
<reference evidence="2" key="1">
    <citation type="journal article" date="2023" name="Nat. Plants">
        <title>Single-cell RNA sequencing provides a high-resolution roadmap for understanding the multicellular compartmentation of specialized metabolism.</title>
        <authorList>
            <person name="Sun S."/>
            <person name="Shen X."/>
            <person name="Li Y."/>
            <person name="Li Y."/>
            <person name="Wang S."/>
            <person name="Li R."/>
            <person name="Zhang H."/>
            <person name="Shen G."/>
            <person name="Guo B."/>
            <person name="Wei J."/>
            <person name="Xu J."/>
            <person name="St-Pierre B."/>
            <person name="Chen S."/>
            <person name="Sun C."/>
        </authorList>
    </citation>
    <scope>NUCLEOTIDE SEQUENCE [LARGE SCALE GENOMIC DNA]</scope>
</reference>
<dbReference type="EMBL" id="CM044706">
    <property type="protein sequence ID" value="KAI5657698.1"/>
    <property type="molecule type" value="Genomic_DNA"/>
</dbReference>
<proteinExistence type="predicted"/>
<protein>
    <submittedName>
        <fullName evidence="1">Uncharacterized protein</fullName>
    </submittedName>
</protein>
<evidence type="ECO:0000313" key="1">
    <source>
        <dbReference type="EMBL" id="KAI5657698.1"/>
    </source>
</evidence>
<evidence type="ECO:0000313" key="2">
    <source>
        <dbReference type="Proteomes" id="UP001060085"/>
    </source>
</evidence>
<comment type="caution">
    <text evidence="1">The sequence shown here is derived from an EMBL/GenBank/DDBJ whole genome shotgun (WGS) entry which is preliminary data.</text>
</comment>
<sequence length="582" mass="66029">MSVYSISSVILLLLVSLLTCCNAQINSFCVPSSCGNIKNITFPFRLKDDPRNCGNPNFELDCQNNQTILYLNSRSYYVKSIDYDLYKIRVVDSALENNNTCSFPLNSTEDNMSSDIYRSDFDVPLVFLQCPRTVNSPRYVDITFCSNSNSGISSNTSQAHSYIVVGNELTLSDLEDSCSVETAISASRSITTNYSSLSSIHEAFAYGFELSWIYSLCSGCYGHGECVLQSNSVVCRPFSVCYEDVPVSELNFRCKLQYWAPYIIVYGGITIGGFLGIRFLFGILFLIPFLVYKWRRRKNFSEYDFPFEEQTNFKPIHYSYSQIKKMTNNFKEKLGIGSYGNVFKGKLRSGLPIAVKMMNKSMSDAQEFENLVSAIGKIRHGNLLQLVGFCFEGEKRALVYDFMCNGSLRESPSLSYEKMFEISLEIAHGIDHLHGNCEEKSLHFGIKPHNVLIDENLSPKISDFGMVRLYPEVNYMAPEFYYKKIGKISYKADVYSYGILLMEMIGKTKDVEEIKGIENTKGSAEEMKMLKKMIIIALWCIQMLPQDRPSMNKVIEMLGSDLELLKMPSNFKAVCCTKGIRN</sequence>
<keyword evidence="2" id="KW-1185">Reference proteome</keyword>
<dbReference type="Proteomes" id="UP001060085">
    <property type="component" value="Linkage Group LG06"/>
</dbReference>